<evidence type="ECO:0000259" key="12">
    <source>
        <dbReference type="Pfam" id="PF08245"/>
    </source>
</evidence>
<dbReference type="PROSITE" id="PS01011">
    <property type="entry name" value="FOLYLPOLYGLU_SYNT_1"/>
    <property type="match status" value="1"/>
</dbReference>
<evidence type="ECO:0000256" key="2">
    <source>
        <dbReference type="ARBA" id="ARBA00004752"/>
    </source>
</evidence>
<evidence type="ECO:0000313" key="14">
    <source>
        <dbReference type="Proteomes" id="UP000481252"/>
    </source>
</evidence>
<feature type="binding site" evidence="9">
    <location>
        <begin position="121"/>
        <end position="127"/>
    </location>
    <ligand>
        <name>ATP</name>
        <dbReference type="ChEBI" id="CHEBI:30616"/>
    </ligand>
</feature>
<dbReference type="InterPro" id="IPR036615">
    <property type="entry name" value="Mur_ligase_C_dom_sf"/>
</dbReference>
<feature type="domain" description="Mur ligase central" evidence="12">
    <location>
        <begin position="119"/>
        <end position="296"/>
    </location>
</feature>
<dbReference type="Pfam" id="PF02875">
    <property type="entry name" value="Mur_ligase_C"/>
    <property type="match status" value="1"/>
</dbReference>
<organism evidence="13 14">
    <name type="scientific">Mesorhizobium zhangyense</name>
    <dbReference type="NCBI Taxonomy" id="1776730"/>
    <lineage>
        <taxon>Bacteria</taxon>
        <taxon>Pseudomonadati</taxon>
        <taxon>Pseudomonadota</taxon>
        <taxon>Alphaproteobacteria</taxon>
        <taxon>Hyphomicrobiales</taxon>
        <taxon>Phyllobacteriaceae</taxon>
        <taxon>Mesorhizobium</taxon>
    </lineage>
</organism>
<keyword evidence="5 9" id="KW-0132">Cell division</keyword>
<evidence type="ECO:0000256" key="3">
    <source>
        <dbReference type="ARBA" id="ARBA00022490"/>
    </source>
</evidence>
<dbReference type="GO" id="GO:0008360">
    <property type="term" value="P:regulation of cell shape"/>
    <property type="evidence" value="ECO:0007669"/>
    <property type="project" value="UniProtKB-KW"/>
</dbReference>
<comment type="function">
    <text evidence="9 10">Cell wall formation. Catalyzes the addition of glutamate to the nucleotide precursor UDP-N-acetylmuramoyl-L-alanine (UMA).</text>
</comment>
<keyword evidence="8 9" id="KW-0131">Cell cycle</keyword>
<comment type="pathway">
    <text evidence="2 9 10">Cell wall biogenesis; peptidoglycan biosynthesis.</text>
</comment>
<evidence type="ECO:0000256" key="8">
    <source>
        <dbReference type="ARBA" id="ARBA00023306"/>
    </source>
</evidence>
<keyword evidence="14" id="KW-1185">Reference proteome</keyword>
<evidence type="ECO:0000256" key="9">
    <source>
        <dbReference type="HAMAP-Rule" id="MF_00639"/>
    </source>
</evidence>
<keyword evidence="3 9" id="KW-0963">Cytoplasm</keyword>
<feature type="domain" description="Mur ligase C-terminal" evidence="11">
    <location>
        <begin position="319"/>
        <end position="433"/>
    </location>
</feature>
<comment type="catalytic activity">
    <reaction evidence="9 10">
        <text>UDP-N-acetyl-alpha-D-muramoyl-L-alanine + D-glutamate + ATP = UDP-N-acetyl-alpha-D-muramoyl-L-alanyl-D-glutamate + ADP + phosphate + H(+)</text>
        <dbReference type="Rhea" id="RHEA:16429"/>
        <dbReference type="ChEBI" id="CHEBI:15378"/>
        <dbReference type="ChEBI" id="CHEBI:29986"/>
        <dbReference type="ChEBI" id="CHEBI:30616"/>
        <dbReference type="ChEBI" id="CHEBI:43474"/>
        <dbReference type="ChEBI" id="CHEBI:83898"/>
        <dbReference type="ChEBI" id="CHEBI:83900"/>
        <dbReference type="ChEBI" id="CHEBI:456216"/>
        <dbReference type="EC" id="6.3.2.9"/>
    </reaction>
</comment>
<dbReference type="GO" id="GO:0004326">
    <property type="term" value="F:tetrahydrofolylpolyglutamate synthase activity"/>
    <property type="evidence" value="ECO:0007669"/>
    <property type="project" value="InterPro"/>
</dbReference>
<keyword evidence="9 10" id="KW-0133">Cell shape</keyword>
<dbReference type="GO" id="GO:0071555">
    <property type="term" value="P:cell wall organization"/>
    <property type="evidence" value="ECO:0007669"/>
    <property type="project" value="UniProtKB-KW"/>
</dbReference>
<proteinExistence type="inferred from homology"/>
<keyword evidence="7 9" id="KW-0067">ATP-binding</keyword>
<dbReference type="Gene3D" id="3.40.1190.10">
    <property type="entry name" value="Mur-like, catalytic domain"/>
    <property type="match status" value="1"/>
</dbReference>
<dbReference type="HAMAP" id="MF_00639">
    <property type="entry name" value="MurD"/>
    <property type="match status" value="1"/>
</dbReference>
<sequence>MIPARSFGGKRVALFGLGGSGIATARALIEGGADVLAWDDNPESVANAAASGINTGDLRQAGWAGFSSFVLSPGVPLTHPKPHWTVELARGASVEVIGDIELFARERMARAPDSPFIAITGTNGKSTTTALTAHIIQASGRDTQMGGNIGRAVMTLDPPKSDRNYVVECSSYQIDLAPSINPTAGILLNLTPDHLDRHGTMQHYASIKERLVAGSETAIIGVDDIYCAQIADRLEKAGKDVVRISKRLPLTDGYFADGTNLMEAKHGRFSRIGFLEGIGSLRGQHNAQNALAAVVACMKIGLDLGEIQSGLESFPGLAHRMEQVARRDHVLFINDSKATNADAAAPALSSFSRIYWIAGGLQKEGGIEPLRSFFPRIAKAYLIGEAAPAFSATLGEAVPYEIAGTLASAVEHAARDAALDDAGEAVVLLSPACASFDQFKNFEIRGAAFKEAVGALERIKPIGGTR</sequence>
<dbReference type="Gene3D" id="3.90.190.20">
    <property type="entry name" value="Mur ligase, C-terminal domain"/>
    <property type="match status" value="1"/>
</dbReference>
<dbReference type="SUPFAM" id="SSF53244">
    <property type="entry name" value="MurD-like peptide ligases, peptide-binding domain"/>
    <property type="match status" value="1"/>
</dbReference>
<dbReference type="InterPro" id="IPR004101">
    <property type="entry name" value="Mur_ligase_C"/>
</dbReference>
<dbReference type="Proteomes" id="UP000481252">
    <property type="component" value="Unassembled WGS sequence"/>
</dbReference>
<dbReference type="UniPathway" id="UPA00219"/>
<dbReference type="InterPro" id="IPR036565">
    <property type="entry name" value="Mur-like_cat_sf"/>
</dbReference>
<comment type="caution">
    <text evidence="13">The sequence shown here is derived from an EMBL/GenBank/DDBJ whole genome shotgun (WGS) entry which is preliminary data.</text>
</comment>
<dbReference type="SUPFAM" id="SSF53623">
    <property type="entry name" value="MurD-like peptide ligases, catalytic domain"/>
    <property type="match status" value="1"/>
</dbReference>
<dbReference type="GO" id="GO:0005524">
    <property type="term" value="F:ATP binding"/>
    <property type="evidence" value="ECO:0007669"/>
    <property type="project" value="UniProtKB-UniRule"/>
</dbReference>
<dbReference type="NCBIfam" id="TIGR01087">
    <property type="entry name" value="murD"/>
    <property type="match status" value="1"/>
</dbReference>
<evidence type="ECO:0000256" key="4">
    <source>
        <dbReference type="ARBA" id="ARBA00022598"/>
    </source>
</evidence>
<dbReference type="GO" id="GO:0009252">
    <property type="term" value="P:peptidoglycan biosynthetic process"/>
    <property type="evidence" value="ECO:0007669"/>
    <property type="project" value="UniProtKB-UniRule"/>
</dbReference>
<evidence type="ECO:0000259" key="11">
    <source>
        <dbReference type="Pfam" id="PF02875"/>
    </source>
</evidence>
<accession>A0A7C9R656</accession>
<keyword evidence="9 10" id="KW-0961">Cell wall biogenesis/degradation</keyword>
<dbReference type="GO" id="GO:0005737">
    <property type="term" value="C:cytoplasm"/>
    <property type="evidence" value="ECO:0007669"/>
    <property type="project" value="UniProtKB-SubCell"/>
</dbReference>
<gene>
    <name evidence="9" type="primary">murD</name>
    <name evidence="13" type="ORF">G6N74_07955</name>
</gene>
<evidence type="ECO:0000256" key="7">
    <source>
        <dbReference type="ARBA" id="ARBA00022840"/>
    </source>
</evidence>
<keyword evidence="4 9" id="KW-0436">Ligase</keyword>
<dbReference type="InterPro" id="IPR018109">
    <property type="entry name" value="Folylpolyglutamate_synth_CS"/>
</dbReference>
<dbReference type="AlphaFoldDB" id="A0A7C9R656"/>
<keyword evidence="9 10" id="KW-0573">Peptidoglycan synthesis</keyword>
<evidence type="ECO:0000256" key="5">
    <source>
        <dbReference type="ARBA" id="ARBA00022618"/>
    </source>
</evidence>
<dbReference type="InterPro" id="IPR005762">
    <property type="entry name" value="MurD"/>
</dbReference>
<dbReference type="GO" id="GO:0008764">
    <property type="term" value="F:UDP-N-acetylmuramoylalanine-D-glutamate ligase activity"/>
    <property type="evidence" value="ECO:0007669"/>
    <property type="project" value="UniProtKB-UniRule"/>
</dbReference>
<comment type="subcellular location">
    <subcellularLocation>
        <location evidence="1 9 10">Cytoplasm</location>
    </subcellularLocation>
</comment>
<dbReference type="Pfam" id="PF08245">
    <property type="entry name" value="Mur_ligase_M"/>
    <property type="match status" value="1"/>
</dbReference>
<name>A0A7C9R656_9HYPH</name>
<evidence type="ECO:0000256" key="6">
    <source>
        <dbReference type="ARBA" id="ARBA00022741"/>
    </source>
</evidence>
<dbReference type="RefSeq" id="WP_165116110.1">
    <property type="nucleotide sequence ID" value="NZ_JAAKZG010000003.1"/>
</dbReference>
<dbReference type="InterPro" id="IPR013221">
    <property type="entry name" value="Mur_ligase_cen"/>
</dbReference>
<keyword evidence="6 9" id="KW-0547">Nucleotide-binding</keyword>
<dbReference type="GO" id="GO:0051301">
    <property type="term" value="P:cell division"/>
    <property type="evidence" value="ECO:0007669"/>
    <property type="project" value="UniProtKB-KW"/>
</dbReference>
<evidence type="ECO:0000256" key="10">
    <source>
        <dbReference type="RuleBase" id="RU003664"/>
    </source>
</evidence>
<dbReference type="Gene3D" id="3.40.50.720">
    <property type="entry name" value="NAD(P)-binding Rossmann-like Domain"/>
    <property type="match status" value="1"/>
</dbReference>
<reference evidence="13 14" key="1">
    <citation type="submission" date="2020-02" db="EMBL/GenBank/DDBJ databases">
        <title>Genome sequence of the type strain CGMCC 1.15528 of Mesorhizobium zhangyense.</title>
        <authorList>
            <person name="Gao J."/>
            <person name="Sun J."/>
        </authorList>
    </citation>
    <scope>NUCLEOTIDE SEQUENCE [LARGE SCALE GENOMIC DNA]</scope>
    <source>
        <strain evidence="13 14">CGMCC 1.15528</strain>
    </source>
</reference>
<dbReference type="SUPFAM" id="SSF51984">
    <property type="entry name" value="MurCD N-terminal domain"/>
    <property type="match status" value="1"/>
</dbReference>
<dbReference type="EMBL" id="JAAKZG010000003">
    <property type="protein sequence ID" value="NGN40995.1"/>
    <property type="molecule type" value="Genomic_DNA"/>
</dbReference>
<evidence type="ECO:0000313" key="13">
    <source>
        <dbReference type="EMBL" id="NGN40995.1"/>
    </source>
</evidence>
<dbReference type="EC" id="6.3.2.9" evidence="9 10"/>
<dbReference type="PANTHER" id="PTHR43692">
    <property type="entry name" value="UDP-N-ACETYLMURAMOYLALANINE--D-GLUTAMATE LIGASE"/>
    <property type="match status" value="1"/>
</dbReference>
<evidence type="ECO:0000256" key="1">
    <source>
        <dbReference type="ARBA" id="ARBA00004496"/>
    </source>
</evidence>
<protein>
    <recommendedName>
        <fullName evidence="9 10">UDP-N-acetylmuramoylalanine--D-glutamate ligase</fullName>
        <ecNumber evidence="9 10">6.3.2.9</ecNumber>
    </recommendedName>
    <alternativeName>
        <fullName evidence="9">D-glutamic acid-adding enzyme</fullName>
    </alternativeName>
    <alternativeName>
        <fullName evidence="9">UDP-N-acetylmuramoyl-L-alanyl-D-glutamate synthetase</fullName>
    </alternativeName>
</protein>
<dbReference type="PANTHER" id="PTHR43692:SF1">
    <property type="entry name" value="UDP-N-ACETYLMURAMOYLALANINE--D-GLUTAMATE LIGASE"/>
    <property type="match status" value="1"/>
</dbReference>
<comment type="similarity">
    <text evidence="9">Belongs to the MurCDEF family.</text>
</comment>